<dbReference type="EMBL" id="WEGJ01000001">
    <property type="protein sequence ID" value="MQY09981.1"/>
    <property type="molecule type" value="Genomic_DNA"/>
</dbReference>
<proteinExistence type="predicted"/>
<dbReference type="GO" id="GO:0003700">
    <property type="term" value="F:DNA-binding transcription factor activity"/>
    <property type="evidence" value="ECO:0007669"/>
    <property type="project" value="InterPro"/>
</dbReference>
<evidence type="ECO:0000313" key="6">
    <source>
        <dbReference type="Proteomes" id="UP000466345"/>
    </source>
</evidence>
<dbReference type="Proteomes" id="UP000466345">
    <property type="component" value="Unassembled WGS sequence"/>
</dbReference>
<dbReference type="RefSeq" id="WP_153449376.1">
    <property type="nucleotide sequence ID" value="NZ_WEGJ01000001.1"/>
</dbReference>
<dbReference type="Gene3D" id="1.10.10.10">
    <property type="entry name" value="Winged helix-like DNA-binding domain superfamily/Winged helix DNA-binding domain"/>
    <property type="match status" value="1"/>
</dbReference>
<evidence type="ECO:0000313" key="5">
    <source>
        <dbReference type="EMBL" id="MQY09981.1"/>
    </source>
</evidence>
<evidence type="ECO:0000256" key="1">
    <source>
        <dbReference type="ARBA" id="ARBA00023015"/>
    </source>
</evidence>
<keyword evidence="3" id="KW-0804">Transcription</keyword>
<accession>A0A7K0C950</accession>
<name>A0A7K0C950_9ACTN</name>
<dbReference type="InterPro" id="IPR036390">
    <property type="entry name" value="WH_DNA-bd_sf"/>
</dbReference>
<dbReference type="PANTHER" id="PTHR43132">
    <property type="entry name" value="ARSENICAL RESISTANCE OPERON REPRESSOR ARSR-RELATED"/>
    <property type="match status" value="1"/>
</dbReference>
<keyword evidence="6" id="KW-1185">Reference proteome</keyword>
<dbReference type="InterPro" id="IPR036388">
    <property type="entry name" value="WH-like_DNA-bd_sf"/>
</dbReference>
<dbReference type="AlphaFoldDB" id="A0A7K0C950"/>
<dbReference type="PANTHER" id="PTHR43132:SF8">
    <property type="entry name" value="HTH-TYPE TRANSCRIPTIONAL REGULATOR KMTR"/>
    <property type="match status" value="1"/>
</dbReference>
<evidence type="ECO:0000259" key="4">
    <source>
        <dbReference type="PROSITE" id="PS50987"/>
    </source>
</evidence>
<dbReference type="SMART" id="SM00418">
    <property type="entry name" value="HTH_ARSR"/>
    <property type="match status" value="1"/>
</dbReference>
<feature type="domain" description="HTH arsR-type" evidence="4">
    <location>
        <begin position="234"/>
        <end position="320"/>
    </location>
</feature>
<evidence type="ECO:0000256" key="3">
    <source>
        <dbReference type="ARBA" id="ARBA00023163"/>
    </source>
</evidence>
<reference evidence="5 6" key="1">
    <citation type="submission" date="2019-10" db="EMBL/GenBank/DDBJ databases">
        <title>Streptomyces smaragdinus sp. nov. and Streptomyces fabii sp. nov., isolated from the gut of fungus growing-termite Macrotermes natalensis.</title>
        <authorList>
            <person name="Schwitalla J."/>
            <person name="Benndorf R."/>
            <person name="Martin K."/>
            <person name="De Beer W."/>
            <person name="Kaster A.-K."/>
            <person name="Vollmers J."/>
            <person name="Poulsen M."/>
            <person name="Beemelmanns C."/>
        </authorList>
    </citation>
    <scope>NUCLEOTIDE SEQUENCE [LARGE SCALE GENOMIC DNA]</scope>
    <source>
        <strain evidence="5 6">RB5</strain>
    </source>
</reference>
<comment type="caution">
    <text evidence="5">The sequence shown here is derived from an EMBL/GenBank/DDBJ whole genome shotgun (WGS) entry which is preliminary data.</text>
</comment>
<dbReference type="InterPro" id="IPR051011">
    <property type="entry name" value="Metal_resp_trans_reg"/>
</dbReference>
<dbReference type="OrthoDB" id="4745720at2"/>
<keyword evidence="2" id="KW-0238">DNA-binding</keyword>
<dbReference type="CDD" id="cd00090">
    <property type="entry name" value="HTH_ARSR"/>
    <property type="match status" value="1"/>
</dbReference>
<dbReference type="PROSITE" id="PS50987">
    <property type="entry name" value="HTH_ARSR_2"/>
    <property type="match status" value="1"/>
</dbReference>
<dbReference type="InterPro" id="IPR001845">
    <property type="entry name" value="HTH_ArsR_DNA-bd_dom"/>
</dbReference>
<protein>
    <recommendedName>
        <fullName evidence="4">HTH arsR-type domain-containing protein</fullName>
    </recommendedName>
</protein>
<dbReference type="SUPFAM" id="SSF46785">
    <property type="entry name" value="Winged helix' DNA-binding domain"/>
    <property type="match status" value="1"/>
</dbReference>
<dbReference type="InterPro" id="IPR011991">
    <property type="entry name" value="ArsR-like_HTH"/>
</dbReference>
<evidence type="ECO:0000256" key="2">
    <source>
        <dbReference type="ARBA" id="ARBA00023125"/>
    </source>
</evidence>
<dbReference type="GO" id="GO:0003677">
    <property type="term" value="F:DNA binding"/>
    <property type="evidence" value="ECO:0007669"/>
    <property type="project" value="UniProtKB-KW"/>
</dbReference>
<dbReference type="Pfam" id="PF01022">
    <property type="entry name" value="HTH_5"/>
    <property type="match status" value="1"/>
</dbReference>
<gene>
    <name evidence="5" type="ORF">SRB5_00850</name>
</gene>
<sequence length="320" mass="35380">MLRVHFTLEDLLKVTLAPAPAPLMELVLATAMLQQPGIDPVFSRWQQRALRTFPRAARPLLELVPPTGKGPLFLAPLSRGLEDGMDQIRSSPAAFVRAELQRVCRTGRPQTPWISRLARKDRDAWKTLQNAVRTGYNGLLAPVWERITSAYHAERAWRSHTLARHGIHSMLAGVTHGVRWREAVLEIDSREDRDIHLAGRGLTLLPSAFWADRQVIGAYPQGPAVFVYPAVTPLPLLEESSKADPVAALLGRTRTAILAMLIQQHTATDVARELDISKSSVSEHTKALRHARLIVSKRVGQAVWHTCTPLGLELIAGAPA</sequence>
<keyword evidence="1" id="KW-0805">Transcription regulation</keyword>
<organism evidence="5 6">
    <name type="scientific">Streptomyces smaragdinus</name>
    <dbReference type="NCBI Taxonomy" id="2585196"/>
    <lineage>
        <taxon>Bacteria</taxon>
        <taxon>Bacillati</taxon>
        <taxon>Actinomycetota</taxon>
        <taxon>Actinomycetes</taxon>
        <taxon>Kitasatosporales</taxon>
        <taxon>Streptomycetaceae</taxon>
        <taxon>Streptomyces</taxon>
    </lineage>
</organism>